<dbReference type="RefSeq" id="WP_222578569.1">
    <property type="nucleotide sequence ID" value="NZ_JAHVHU010000003.1"/>
</dbReference>
<dbReference type="Proteomes" id="UP000753961">
    <property type="component" value="Unassembled WGS sequence"/>
</dbReference>
<protein>
    <recommendedName>
        <fullName evidence="3">Addiction module component</fullName>
    </recommendedName>
</protein>
<reference evidence="1" key="1">
    <citation type="submission" date="2021-06" db="EMBL/GenBank/DDBJ databases">
        <title>44 bacteria genomes isolated from Dapeng, Shenzhen.</title>
        <authorList>
            <person name="Zheng W."/>
            <person name="Yu S."/>
            <person name="Huang Y."/>
        </authorList>
    </citation>
    <scope>NUCLEOTIDE SEQUENCE</scope>
    <source>
        <strain evidence="1">DP5N28-2</strain>
    </source>
</reference>
<proteinExistence type="predicted"/>
<accession>A0A953L7W3</accession>
<dbReference type="EMBL" id="JAHVHU010000003">
    <property type="protein sequence ID" value="MBY5957045.1"/>
    <property type="molecule type" value="Genomic_DNA"/>
</dbReference>
<evidence type="ECO:0000313" key="1">
    <source>
        <dbReference type="EMBL" id="MBY5957045.1"/>
    </source>
</evidence>
<sequence length="80" mass="9423">MKINKYSMDIQAEKLKLIELLLHTDNPSIIEKIKNIFQTEESQDIWEDLSDPQKEEIENALEEIKNGQTIALENFLLKHK</sequence>
<keyword evidence="2" id="KW-1185">Reference proteome</keyword>
<dbReference type="AlphaFoldDB" id="A0A953L7W3"/>
<organism evidence="1 2">
    <name type="scientific">Membranihabitans marinus</name>
    <dbReference type="NCBI Taxonomy" id="1227546"/>
    <lineage>
        <taxon>Bacteria</taxon>
        <taxon>Pseudomonadati</taxon>
        <taxon>Bacteroidota</taxon>
        <taxon>Saprospiria</taxon>
        <taxon>Saprospirales</taxon>
        <taxon>Saprospiraceae</taxon>
        <taxon>Membranihabitans</taxon>
    </lineage>
</organism>
<gene>
    <name evidence="1" type="ORF">KUV50_02785</name>
</gene>
<name>A0A953L7W3_9BACT</name>
<evidence type="ECO:0000313" key="2">
    <source>
        <dbReference type="Proteomes" id="UP000753961"/>
    </source>
</evidence>
<evidence type="ECO:0008006" key="3">
    <source>
        <dbReference type="Google" id="ProtNLM"/>
    </source>
</evidence>
<comment type="caution">
    <text evidence="1">The sequence shown here is derived from an EMBL/GenBank/DDBJ whole genome shotgun (WGS) entry which is preliminary data.</text>
</comment>